<organism evidence="1 2">
    <name type="scientific">Suillus discolor</name>
    <dbReference type="NCBI Taxonomy" id="1912936"/>
    <lineage>
        <taxon>Eukaryota</taxon>
        <taxon>Fungi</taxon>
        <taxon>Dikarya</taxon>
        <taxon>Basidiomycota</taxon>
        <taxon>Agaricomycotina</taxon>
        <taxon>Agaricomycetes</taxon>
        <taxon>Agaricomycetidae</taxon>
        <taxon>Boletales</taxon>
        <taxon>Suillineae</taxon>
        <taxon>Suillaceae</taxon>
        <taxon>Suillus</taxon>
    </lineage>
</organism>
<evidence type="ECO:0008006" key="3">
    <source>
        <dbReference type="Google" id="ProtNLM"/>
    </source>
</evidence>
<comment type="caution">
    <text evidence="1">The sequence shown here is derived from an EMBL/GenBank/DDBJ whole genome shotgun (WGS) entry which is preliminary data.</text>
</comment>
<protein>
    <recommendedName>
        <fullName evidence="3">Protein kinase domain-containing protein</fullName>
    </recommendedName>
</protein>
<dbReference type="EMBL" id="JABBWM010000140">
    <property type="protein sequence ID" value="KAG2086816.1"/>
    <property type="molecule type" value="Genomic_DNA"/>
</dbReference>
<proteinExistence type="predicted"/>
<dbReference type="GeneID" id="64705333"/>
<keyword evidence="2" id="KW-1185">Reference proteome</keyword>
<evidence type="ECO:0000313" key="1">
    <source>
        <dbReference type="EMBL" id="KAG2086816.1"/>
    </source>
</evidence>
<dbReference type="InterPro" id="IPR011009">
    <property type="entry name" value="Kinase-like_dom_sf"/>
</dbReference>
<reference evidence="1" key="1">
    <citation type="journal article" date="2020" name="New Phytol.">
        <title>Comparative genomics reveals dynamic genome evolution in host specialist ectomycorrhizal fungi.</title>
        <authorList>
            <person name="Lofgren L.A."/>
            <person name="Nguyen N.H."/>
            <person name="Vilgalys R."/>
            <person name="Ruytinx J."/>
            <person name="Liao H.L."/>
            <person name="Branco S."/>
            <person name="Kuo A."/>
            <person name="LaButti K."/>
            <person name="Lipzen A."/>
            <person name="Andreopoulos W."/>
            <person name="Pangilinan J."/>
            <person name="Riley R."/>
            <person name="Hundley H."/>
            <person name="Na H."/>
            <person name="Barry K."/>
            <person name="Grigoriev I.V."/>
            <person name="Stajich J.E."/>
            <person name="Kennedy P.G."/>
        </authorList>
    </citation>
    <scope>NUCLEOTIDE SEQUENCE</scope>
    <source>
        <strain evidence="1">FC423</strain>
    </source>
</reference>
<gene>
    <name evidence="1" type="ORF">F5147DRAFT_791669</name>
</gene>
<sequence>MGTPSAGAKLSAFSTKQDQQEYLCNRPRRAADPLLVTLLEPIFAEFVDDCQNHQLTVRNNDFVLQLSEKMASFYPNELAQMNTFRQVLRNYGIILNASMVGSTRCTMDGHLLSTNGKFVQVIIEGKNEIGSGAAEPFMEAMLYYCKFMEDSKIEIARLRSFIPCIHVIVFGACIGFAGSVFTEKVQSDVLVPIIPLFWHSTDLRMQAMVARTFRALKIAVDKLTNLYSCPILSLEPEDPYLKCPYPRSYTNSTGYIQEFSYDETQILWDRLIFFGETVGNVAGSKICIKLVRHYSPQAHKFCASKGNAPKLITYNSLPSGWNMVIMDALDIDNDCFPQRPGSYRLLSEIGVLNHQPLKEAITSLIRELHDHNDGYVHGDLQDTNFVVRDDKHFMLLNFDWAGPIRKTHYPMYVNRKDIRRPDGASDGQKIVAEHDLDMLNYLFHPEQDDGREPAAKRRRIFGEGSLMAI</sequence>
<name>A0A9P7ET70_9AGAM</name>
<accession>A0A9P7ET70</accession>
<dbReference type="Proteomes" id="UP000823399">
    <property type="component" value="Unassembled WGS sequence"/>
</dbReference>
<dbReference type="SUPFAM" id="SSF56112">
    <property type="entry name" value="Protein kinase-like (PK-like)"/>
    <property type="match status" value="1"/>
</dbReference>
<dbReference type="RefSeq" id="XP_041285022.1">
    <property type="nucleotide sequence ID" value="XM_041443074.1"/>
</dbReference>
<dbReference type="AlphaFoldDB" id="A0A9P7ET70"/>
<evidence type="ECO:0000313" key="2">
    <source>
        <dbReference type="Proteomes" id="UP000823399"/>
    </source>
</evidence>
<dbReference type="OrthoDB" id="4062651at2759"/>